<dbReference type="PROSITE" id="PS00624">
    <property type="entry name" value="GMC_OXRED_2"/>
    <property type="match status" value="1"/>
</dbReference>
<accession>A0A7R9L530</accession>
<dbReference type="PANTHER" id="PTHR11552">
    <property type="entry name" value="GLUCOSE-METHANOL-CHOLINE GMC OXIDOREDUCTASE"/>
    <property type="match status" value="1"/>
</dbReference>
<dbReference type="InterPro" id="IPR000172">
    <property type="entry name" value="GMC_OxRdtase_N"/>
</dbReference>
<dbReference type="Proteomes" id="UP000759131">
    <property type="component" value="Unassembled WGS sequence"/>
</dbReference>
<dbReference type="InterPro" id="IPR036188">
    <property type="entry name" value="FAD/NAD-bd_sf"/>
</dbReference>
<evidence type="ECO:0000256" key="3">
    <source>
        <dbReference type="ARBA" id="ARBA00022630"/>
    </source>
</evidence>
<dbReference type="GO" id="GO:0050660">
    <property type="term" value="F:flavin adenine dinucleotide binding"/>
    <property type="evidence" value="ECO:0007669"/>
    <property type="project" value="InterPro"/>
</dbReference>
<evidence type="ECO:0000256" key="1">
    <source>
        <dbReference type="ARBA" id="ARBA00001974"/>
    </source>
</evidence>
<gene>
    <name evidence="6" type="ORF">OSB1V03_LOCUS15504</name>
</gene>
<dbReference type="PANTHER" id="PTHR11552:SF147">
    <property type="entry name" value="CHOLINE DEHYDROGENASE, MITOCHONDRIAL"/>
    <property type="match status" value="1"/>
</dbReference>
<dbReference type="SUPFAM" id="SSF54373">
    <property type="entry name" value="FAD-linked reductases, C-terminal domain"/>
    <property type="match status" value="1"/>
</dbReference>
<feature type="domain" description="Glucose-methanol-choline oxidoreductase N-terminal" evidence="5">
    <location>
        <begin position="27"/>
        <end position="41"/>
    </location>
</feature>
<evidence type="ECO:0000313" key="7">
    <source>
        <dbReference type="Proteomes" id="UP000759131"/>
    </source>
</evidence>
<comment type="cofactor">
    <cofactor evidence="1">
        <name>FAD</name>
        <dbReference type="ChEBI" id="CHEBI:57692"/>
    </cofactor>
</comment>
<dbReference type="EMBL" id="OC870616">
    <property type="protein sequence ID" value="CAD7635112.1"/>
    <property type="molecule type" value="Genomic_DNA"/>
</dbReference>
<dbReference type="Gene3D" id="3.50.50.60">
    <property type="entry name" value="FAD/NAD(P)-binding domain"/>
    <property type="match status" value="1"/>
</dbReference>
<feature type="non-terminal residue" evidence="6">
    <location>
        <position position="1"/>
    </location>
</feature>
<evidence type="ECO:0000259" key="5">
    <source>
        <dbReference type="PROSITE" id="PS00624"/>
    </source>
</evidence>
<protein>
    <recommendedName>
        <fullName evidence="5">Glucose-methanol-choline oxidoreductase N-terminal domain-containing protein</fullName>
    </recommendedName>
</protein>
<dbReference type="Pfam" id="PF00732">
    <property type="entry name" value="GMC_oxred_N"/>
    <property type="match status" value="1"/>
</dbReference>
<evidence type="ECO:0000256" key="2">
    <source>
        <dbReference type="ARBA" id="ARBA00010790"/>
    </source>
</evidence>
<dbReference type="EMBL" id="CAJPIZ010016041">
    <property type="protein sequence ID" value="CAG2115542.1"/>
    <property type="molecule type" value="Genomic_DNA"/>
</dbReference>
<dbReference type="InterPro" id="IPR012132">
    <property type="entry name" value="GMC_OxRdtase"/>
</dbReference>
<keyword evidence="7" id="KW-1185">Reference proteome</keyword>
<comment type="similarity">
    <text evidence="2">Belongs to the GMC oxidoreductase family.</text>
</comment>
<feature type="non-terminal residue" evidence="6">
    <location>
        <position position="204"/>
    </location>
</feature>
<proteinExistence type="inferred from homology"/>
<dbReference type="Gene3D" id="3.30.560.10">
    <property type="entry name" value="Glucose Oxidase, domain 3"/>
    <property type="match status" value="2"/>
</dbReference>
<name>A0A7R9L530_9ACAR</name>
<evidence type="ECO:0000313" key="6">
    <source>
        <dbReference type="EMBL" id="CAD7635112.1"/>
    </source>
</evidence>
<dbReference type="GO" id="GO:0016614">
    <property type="term" value="F:oxidoreductase activity, acting on CH-OH group of donors"/>
    <property type="evidence" value="ECO:0007669"/>
    <property type="project" value="InterPro"/>
</dbReference>
<keyword evidence="4" id="KW-0274">FAD</keyword>
<evidence type="ECO:0000256" key="4">
    <source>
        <dbReference type="ARBA" id="ARBA00022827"/>
    </source>
</evidence>
<reference evidence="6" key="1">
    <citation type="submission" date="2020-11" db="EMBL/GenBank/DDBJ databases">
        <authorList>
            <person name="Tran Van P."/>
        </authorList>
    </citation>
    <scope>NUCLEOTIDE SEQUENCE</scope>
</reference>
<dbReference type="SUPFAM" id="SSF51905">
    <property type="entry name" value="FAD/NAD(P)-binding domain"/>
    <property type="match status" value="1"/>
</dbReference>
<organism evidence="6">
    <name type="scientific">Medioppia subpectinata</name>
    <dbReference type="NCBI Taxonomy" id="1979941"/>
    <lineage>
        <taxon>Eukaryota</taxon>
        <taxon>Metazoa</taxon>
        <taxon>Ecdysozoa</taxon>
        <taxon>Arthropoda</taxon>
        <taxon>Chelicerata</taxon>
        <taxon>Arachnida</taxon>
        <taxon>Acari</taxon>
        <taxon>Acariformes</taxon>
        <taxon>Sarcoptiformes</taxon>
        <taxon>Oribatida</taxon>
        <taxon>Brachypylina</taxon>
        <taxon>Oppioidea</taxon>
        <taxon>Oppiidae</taxon>
        <taxon>Medioppia</taxon>
    </lineage>
</organism>
<dbReference type="AlphaFoldDB" id="A0A7R9L530"/>
<dbReference type="OrthoDB" id="269227at2759"/>
<sequence>CHKYTAIIDALRRGSETALGEVIVSAGAINTPQLLMLSGVGPKQHLNSLNIPVVLDLPVGQHYMNHPNTPIIAQLKPQYLYLANKIPQFNIDELDQLYYKHDGPLANIVTLVLYLNTLLNRDNEWPNVMLEFGHISSVIYITIGLVRFKSYGSIRLQSTDPLLPPLIDPNWYSQPIDRENMLDAVTMVVPTVRTNSICMNALRD</sequence>
<keyword evidence="3" id="KW-0285">Flavoprotein</keyword>